<protein>
    <recommendedName>
        <fullName evidence="2">DUF7729 domain-containing protein</fullName>
    </recommendedName>
</protein>
<dbReference type="PANTHER" id="PTHR34862:SF1">
    <property type="entry name" value="SPARK DOMAIN-CONTAINING PROTEIN"/>
    <property type="match status" value="1"/>
</dbReference>
<feature type="domain" description="DUF7729" evidence="2">
    <location>
        <begin position="5"/>
        <end position="176"/>
    </location>
</feature>
<dbReference type="AlphaFoldDB" id="A0A4P9YX16"/>
<proteinExistence type="predicted"/>
<accession>A0A4P9YX16</accession>
<name>A0A4P9YX16_9FUNG</name>
<dbReference type="Pfam" id="PF24855">
    <property type="entry name" value="DUF7729"/>
    <property type="match status" value="1"/>
</dbReference>
<dbReference type="EMBL" id="KZ990133">
    <property type="protein sequence ID" value="RKP24597.1"/>
    <property type="molecule type" value="Genomic_DNA"/>
</dbReference>
<evidence type="ECO:0000259" key="2">
    <source>
        <dbReference type="Pfam" id="PF24855"/>
    </source>
</evidence>
<evidence type="ECO:0000256" key="1">
    <source>
        <dbReference type="SAM" id="Phobius"/>
    </source>
</evidence>
<keyword evidence="4" id="KW-1185">Reference proteome</keyword>
<gene>
    <name evidence="3" type="ORF">SYNPS1DRAFT_29640</name>
</gene>
<keyword evidence="1" id="KW-1133">Transmembrane helix</keyword>
<dbReference type="Proteomes" id="UP000278143">
    <property type="component" value="Unassembled WGS sequence"/>
</dbReference>
<keyword evidence="1" id="KW-0472">Membrane</keyword>
<reference evidence="4" key="1">
    <citation type="journal article" date="2018" name="Nat. Microbiol.">
        <title>Leveraging single-cell genomics to expand the fungal tree of life.</title>
        <authorList>
            <person name="Ahrendt S.R."/>
            <person name="Quandt C.A."/>
            <person name="Ciobanu D."/>
            <person name="Clum A."/>
            <person name="Salamov A."/>
            <person name="Andreopoulos B."/>
            <person name="Cheng J.F."/>
            <person name="Woyke T."/>
            <person name="Pelin A."/>
            <person name="Henrissat B."/>
            <person name="Reynolds N.K."/>
            <person name="Benny G.L."/>
            <person name="Smith M.E."/>
            <person name="James T.Y."/>
            <person name="Grigoriev I.V."/>
        </authorList>
    </citation>
    <scope>NUCLEOTIDE SEQUENCE [LARGE SCALE GENOMIC DNA]</scope>
    <source>
        <strain evidence="4">Benny S71-1</strain>
    </source>
</reference>
<feature type="transmembrane region" description="Helical" evidence="1">
    <location>
        <begin position="199"/>
        <end position="222"/>
    </location>
</feature>
<dbReference type="InterPro" id="IPR056146">
    <property type="entry name" value="DUF7729"/>
</dbReference>
<organism evidence="3 4">
    <name type="scientific">Syncephalis pseudoplumigaleata</name>
    <dbReference type="NCBI Taxonomy" id="1712513"/>
    <lineage>
        <taxon>Eukaryota</taxon>
        <taxon>Fungi</taxon>
        <taxon>Fungi incertae sedis</taxon>
        <taxon>Zoopagomycota</taxon>
        <taxon>Zoopagomycotina</taxon>
        <taxon>Zoopagomycetes</taxon>
        <taxon>Zoopagales</taxon>
        <taxon>Piptocephalidaceae</taxon>
        <taxon>Syncephalis</taxon>
    </lineage>
</organism>
<keyword evidence="1" id="KW-0812">Transmembrane</keyword>
<dbReference type="OrthoDB" id="2536450at2759"/>
<evidence type="ECO:0000313" key="4">
    <source>
        <dbReference type="Proteomes" id="UP000278143"/>
    </source>
</evidence>
<dbReference type="PANTHER" id="PTHR34862">
    <property type="entry name" value="SPARK DOMAIN-CONTAINING PROTEIN"/>
    <property type="match status" value="1"/>
</dbReference>
<evidence type="ECO:0000313" key="3">
    <source>
        <dbReference type="EMBL" id="RKP24597.1"/>
    </source>
</evidence>
<sequence>MSKLDDNELARCLPVHSLMSLAGDALPEPDEFSATVKGVCRFPPCRDSLVRGLQADLRAQCSSNIQSGEYAQTFRTALYILDNYAPLRNATCVQSKEGGLCAAETYTKIYPSAKNTPHSQLLEKIPPNELCSECNKGIVTVLLQADRARPGKLLDASTAKNVSARISDTCGKDYLDGNTNTISGDQAHATSSGTSLMHYAYLAALPVMTTTAAAVATIFSVLC</sequence>